<keyword evidence="1" id="KW-0175">Coiled coil</keyword>
<reference evidence="2" key="1">
    <citation type="journal article" date="2015" name="Nature">
        <title>Complex archaea that bridge the gap between prokaryotes and eukaryotes.</title>
        <authorList>
            <person name="Spang A."/>
            <person name="Saw J.H."/>
            <person name="Jorgensen S.L."/>
            <person name="Zaremba-Niedzwiedzka K."/>
            <person name="Martijn J."/>
            <person name="Lind A.E."/>
            <person name="van Eijk R."/>
            <person name="Schleper C."/>
            <person name="Guy L."/>
            <person name="Ettema T.J."/>
        </authorList>
    </citation>
    <scope>NUCLEOTIDE SEQUENCE</scope>
</reference>
<gene>
    <name evidence="2" type="ORF">LCGC14_1709270</name>
</gene>
<evidence type="ECO:0000313" key="2">
    <source>
        <dbReference type="EMBL" id="KKM14124.1"/>
    </source>
</evidence>
<evidence type="ECO:0000256" key="1">
    <source>
        <dbReference type="SAM" id="Coils"/>
    </source>
</evidence>
<organism evidence="2">
    <name type="scientific">marine sediment metagenome</name>
    <dbReference type="NCBI Taxonomy" id="412755"/>
    <lineage>
        <taxon>unclassified sequences</taxon>
        <taxon>metagenomes</taxon>
        <taxon>ecological metagenomes</taxon>
    </lineage>
</organism>
<sequence length="225" mass="26457">MNIGFYGILPATVRYDRELRPLTRLLYAEVSASMNYNGECDINPRYLARLLEVSTPTVVKYLGKLVKNGHLDKLNVPGKFIYRIPSETIYVKHEEEVSLTEQEARERDKNINEIILHWNTLFKDRMKYRVKRTEEVLAQLTERLETFTKDDILTALQNRHDFVRQNPWYQATSNIHIMTDIQKVIDSDENITKSLNMVITKPDNIDMKKEVIKFKTGDHDREALK</sequence>
<comment type="caution">
    <text evidence="2">The sequence shown here is derived from an EMBL/GenBank/DDBJ whole genome shotgun (WGS) entry which is preliminary data.</text>
</comment>
<dbReference type="EMBL" id="LAZR01015223">
    <property type="protein sequence ID" value="KKM14124.1"/>
    <property type="molecule type" value="Genomic_DNA"/>
</dbReference>
<proteinExistence type="predicted"/>
<feature type="coiled-coil region" evidence="1">
    <location>
        <begin position="123"/>
        <end position="150"/>
    </location>
</feature>
<name>A0A0F9I388_9ZZZZ</name>
<dbReference type="AlphaFoldDB" id="A0A0F9I388"/>
<dbReference type="Gene3D" id="1.10.10.10">
    <property type="entry name" value="Winged helix-like DNA-binding domain superfamily/Winged helix DNA-binding domain"/>
    <property type="match status" value="1"/>
</dbReference>
<accession>A0A0F9I388</accession>
<protein>
    <submittedName>
        <fullName evidence="2">Uncharacterized protein</fullName>
    </submittedName>
</protein>
<dbReference type="InterPro" id="IPR036388">
    <property type="entry name" value="WH-like_DNA-bd_sf"/>
</dbReference>